<dbReference type="STRING" id="67267.GCA_000716675_02259"/>
<dbReference type="EMBL" id="CP021748">
    <property type="protein sequence ID" value="ARX85339.1"/>
    <property type="molecule type" value="Genomic_DNA"/>
</dbReference>
<dbReference type="OrthoDB" id="4246519at2"/>
<dbReference type="RefSeq" id="WP_087885247.1">
    <property type="nucleotide sequence ID" value="NZ_CP021748.1"/>
</dbReference>
<gene>
    <name evidence="1" type="ORF">SMD44_04800</name>
</gene>
<evidence type="ECO:0000313" key="1">
    <source>
        <dbReference type="EMBL" id="ARX85339.1"/>
    </source>
</evidence>
<evidence type="ECO:0000313" key="2">
    <source>
        <dbReference type="Proteomes" id="UP000195880"/>
    </source>
</evidence>
<dbReference type="Proteomes" id="UP000195880">
    <property type="component" value="Chromosome"/>
</dbReference>
<dbReference type="KEGG" id="salf:SMD44_04800"/>
<sequence>MKTDQQQHTQGAYVAHASTDIYGPGRVLSEDGEFRRVRFTHFVATIRVGDLRAATPVEESEMKTWRQRKTELYGNDW</sequence>
<organism evidence="1 2">
    <name type="scientific">Streptomyces alboflavus</name>
    <dbReference type="NCBI Taxonomy" id="67267"/>
    <lineage>
        <taxon>Bacteria</taxon>
        <taxon>Bacillati</taxon>
        <taxon>Actinomycetota</taxon>
        <taxon>Actinomycetes</taxon>
        <taxon>Kitasatosporales</taxon>
        <taxon>Streptomycetaceae</taxon>
        <taxon>Streptomyces</taxon>
    </lineage>
</organism>
<dbReference type="AlphaFoldDB" id="A0A1Z1WG27"/>
<accession>A0A1Z1WG27</accession>
<keyword evidence="2" id="KW-1185">Reference proteome</keyword>
<name>A0A1Z1WG27_9ACTN</name>
<proteinExistence type="predicted"/>
<protein>
    <submittedName>
        <fullName evidence="1">Uncharacterized protein</fullName>
    </submittedName>
</protein>
<dbReference type="eggNOG" id="ENOG5031SUM">
    <property type="taxonomic scope" value="Bacteria"/>
</dbReference>
<reference evidence="1 2" key="1">
    <citation type="submission" date="2017-05" db="EMBL/GenBank/DDBJ databases">
        <title>Streptomyces alboflavus Genome sequencing and assembly.</title>
        <authorList>
            <person name="Wang Y."/>
            <person name="Du B."/>
            <person name="Ding Y."/>
            <person name="Liu H."/>
            <person name="Hou Q."/>
            <person name="Liu K."/>
            <person name="Wang C."/>
            <person name="Yao L."/>
        </authorList>
    </citation>
    <scope>NUCLEOTIDE SEQUENCE [LARGE SCALE GENOMIC DNA]</scope>
    <source>
        <strain evidence="1 2">MDJK44</strain>
    </source>
</reference>